<organism evidence="1 2">
    <name type="scientific">Streptomyces echinoruber</name>
    <dbReference type="NCBI Taxonomy" id="68898"/>
    <lineage>
        <taxon>Bacteria</taxon>
        <taxon>Bacillati</taxon>
        <taxon>Actinomycetota</taxon>
        <taxon>Actinomycetes</taxon>
        <taxon>Kitasatosporales</taxon>
        <taxon>Streptomycetaceae</taxon>
        <taxon>Streptomyces</taxon>
    </lineage>
</organism>
<name>A0A918VMB0_9ACTN</name>
<dbReference type="EMBL" id="BMWH01000027">
    <property type="protein sequence ID" value="GHA07934.1"/>
    <property type="molecule type" value="Genomic_DNA"/>
</dbReference>
<accession>A0A918VMB0</accession>
<protein>
    <recommendedName>
        <fullName evidence="3">MBL fold metallo-hydrolase</fullName>
    </recommendedName>
</protein>
<gene>
    <name evidence="1" type="ORF">GCM10010389_54010</name>
</gene>
<dbReference type="Proteomes" id="UP000623010">
    <property type="component" value="Unassembled WGS sequence"/>
</dbReference>
<comment type="caution">
    <text evidence="1">The sequence shown here is derived from an EMBL/GenBank/DDBJ whole genome shotgun (WGS) entry which is preliminary data.</text>
</comment>
<evidence type="ECO:0008006" key="3">
    <source>
        <dbReference type="Google" id="ProtNLM"/>
    </source>
</evidence>
<dbReference type="AlphaFoldDB" id="A0A918VMB0"/>
<evidence type="ECO:0000313" key="1">
    <source>
        <dbReference type="EMBL" id="GHA07934.1"/>
    </source>
</evidence>
<reference evidence="1" key="1">
    <citation type="journal article" date="2014" name="Int. J. Syst. Evol. Microbiol.">
        <title>Complete genome sequence of Corynebacterium casei LMG S-19264T (=DSM 44701T), isolated from a smear-ripened cheese.</title>
        <authorList>
            <consortium name="US DOE Joint Genome Institute (JGI-PGF)"/>
            <person name="Walter F."/>
            <person name="Albersmeier A."/>
            <person name="Kalinowski J."/>
            <person name="Ruckert C."/>
        </authorList>
    </citation>
    <scope>NUCLEOTIDE SEQUENCE</scope>
    <source>
        <strain evidence="1">JCM 5016</strain>
    </source>
</reference>
<reference evidence="1" key="2">
    <citation type="submission" date="2020-09" db="EMBL/GenBank/DDBJ databases">
        <authorList>
            <person name="Sun Q."/>
            <person name="Ohkuma M."/>
        </authorList>
    </citation>
    <scope>NUCLEOTIDE SEQUENCE</scope>
    <source>
        <strain evidence="1">JCM 5016</strain>
    </source>
</reference>
<sequence length="81" mass="8466">MLPIHWATFNLAPHPWAEPGEGTLATAHAAGARIALPRPGEPFEPSGKVPGDPWWRGVALAPAGGWPVWPAVGELDLAADS</sequence>
<evidence type="ECO:0000313" key="2">
    <source>
        <dbReference type="Proteomes" id="UP000623010"/>
    </source>
</evidence>
<keyword evidence="2" id="KW-1185">Reference proteome</keyword>
<proteinExistence type="predicted"/>